<name>A0A371IT91_9FIRM</name>
<dbReference type="SUPFAM" id="SSF52113">
    <property type="entry name" value="BRCT domain"/>
    <property type="match status" value="1"/>
</dbReference>
<dbReference type="Pfam" id="PF00533">
    <property type="entry name" value="BRCT"/>
    <property type="match status" value="1"/>
</dbReference>
<reference evidence="2 3" key="1">
    <citation type="journal article" date="2017" name="Genome Announc.">
        <title>Draft Genome Sequence of Romboutsia maritimum sp. nov. Strain CCRI-22766(T), Isolated from Coastal Estuarine Mud.</title>
        <authorList>
            <person name="Maheux A.F."/>
            <person name="Boudreau D.K."/>
            <person name="Berube E."/>
            <person name="Boissinot M."/>
            <person name="Raymond F."/>
            <person name="Brodeur S."/>
            <person name="Corbeil J."/>
            <person name="Brightwell G."/>
            <person name="Broda D."/>
            <person name="Omar R.F."/>
            <person name="Bergeron M.G."/>
        </authorList>
    </citation>
    <scope>NUCLEOTIDE SEQUENCE [LARGE SCALE GENOMIC DNA]</scope>
    <source>
        <strain evidence="2 3">CCRI-22766</strain>
    </source>
</reference>
<dbReference type="AlphaFoldDB" id="A0A371IT91"/>
<evidence type="ECO:0000313" key="3">
    <source>
        <dbReference type="Proteomes" id="UP000243494"/>
    </source>
</evidence>
<protein>
    <recommendedName>
        <fullName evidence="1">BRCT domain-containing protein</fullName>
    </recommendedName>
</protein>
<dbReference type="SMART" id="SM00292">
    <property type="entry name" value="BRCT"/>
    <property type="match status" value="1"/>
</dbReference>
<accession>A0A371IT91</accession>
<dbReference type="InterPro" id="IPR001357">
    <property type="entry name" value="BRCT_dom"/>
</dbReference>
<dbReference type="PROSITE" id="PS50172">
    <property type="entry name" value="BRCT"/>
    <property type="match status" value="1"/>
</dbReference>
<dbReference type="CDD" id="cd17748">
    <property type="entry name" value="BRCT_DNA_ligase_like"/>
    <property type="match status" value="1"/>
</dbReference>
<dbReference type="Gene3D" id="3.40.50.10190">
    <property type="entry name" value="BRCT domain"/>
    <property type="match status" value="1"/>
</dbReference>
<keyword evidence="3" id="KW-1185">Reference proteome</keyword>
<evidence type="ECO:0000313" key="2">
    <source>
        <dbReference type="EMBL" id="RDY23691.1"/>
    </source>
</evidence>
<evidence type="ECO:0000259" key="1">
    <source>
        <dbReference type="PROSITE" id="PS50172"/>
    </source>
</evidence>
<dbReference type="EMBL" id="NOJZ02000009">
    <property type="protein sequence ID" value="RDY23691.1"/>
    <property type="molecule type" value="Genomic_DNA"/>
</dbReference>
<proteinExistence type="predicted"/>
<gene>
    <name evidence="2" type="ORF">CHF27_007085</name>
</gene>
<comment type="caution">
    <text evidence="2">The sequence shown here is derived from an EMBL/GenBank/DDBJ whole genome shotgun (WGS) entry which is preliminary data.</text>
</comment>
<dbReference type="OrthoDB" id="9776650at2"/>
<organism evidence="2 3">
    <name type="scientific">Romboutsia maritimum</name>
    <dbReference type="NCBI Taxonomy" id="2020948"/>
    <lineage>
        <taxon>Bacteria</taxon>
        <taxon>Bacillati</taxon>
        <taxon>Bacillota</taxon>
        <taxon>Clostridia</taxon>
        <taxon>Peptostreptococcales</taxon>
        <taxon>Peptostreptococcaceae</taxon>
        <taxon>Romboutsia</taxon>
    </lineage>
</organism>
<dbReference type="InterPro" id="IPR036420">
    <property type="entry name" value="BRCT_dom_sf"/>
</dbReference>
<dbReference type="RefSeq" id="WP_095405846.1">
    <property type="nucleotide sequence ID" value="NZ_NOJZ02000009.1"/>
</dbReference>
<sequence>MNFIPIDSETSFFKNKVVVFTGPLYSMSRVQASLLIRRLGGSTSSSVTKKTNILVIGFKNIQSLNLNQMSTKLRRAIDLECNGQDIIFLKEDEFLNILNDSKYLGDVSKK</sequence>
<feature type="domain" description="BRCT" evidence="1">
    <location>
        <begin position="8"/>
        <end position="104"/>
    </location>
</feature>
<dbReference type="Proteomes" id="UP000243494">
    <property type="component" value="Unassembled WGS sequence"/>
</dbReference>